<dbReference type="PANTHER" id="PTHR48081:SF8">
    <property type="entry name" value="ALPHA_BETA HYDROLASE FOLD-3 DOMAIN-CONTAINING PROTEIN-RELATED"/>
    <property type="match status" value="1"/>
</dbReference>
<evidence type="ECO:0000313" key="7">
    <source>
        <dbReference type="Proteomes" id="UP000051677"/>
    </source>
</evidence>
<dbReference type="GO" id="GO:0016787">
    <property type="term" value="F:hydrolase activity"/>
    <property type="evidence" value="ECO:0007669"/>
    <property type="project" value="UniProtKB-KW"/>
</dbReference>
<dbReference type="PROSITE" id="PS01174">
    <property type="entry name" value="LIPASE_GDXG_SER"/>
    <property type="match status" value="1"/>
</dbReference>
<feature type="region of interest" description="Disordered" evidence="4">
    <location>
        <begin position="19"/>
        <end position="49"/>
    </location>
</feature>
<dbReference type="InterPro" id="IPR002168">
    <property type="entry name" value="Lipase_GDXG_HIS_AS"/>
</dbReference>
<dbReference type="PROSITE" id="PS01173">
    <property type="entry name" value="LIPASE_GDXG_HIS"/>
    <property type="match status" value="1"/>
</dbReference>
<comment type="caution">
    <text evidence="6">The sequence shown here is derived from an EMBL/GenBank/DDBJ whole genome shotgun (WGS) entry which is preliminary data.</text>
</comment>
<sequence>MSAAFAGMADGSADAVEVRDSLRASRRPPSHVAVARTENRTIPGPGGRIPVRVYHPSQPDPSGTPLMVYLHGGGFVLCDLDSHDACCRRLANGAGAIVVSVDYRLAPENPFPAALDDAWAATRWVSAHGTSLGGDPGRLIVAGDSAGGNLATVVCMLARDSGGPPIALQLLIYPVLDQRRKPSAAQRRAAPGVLTLEHMRWFTEQYLGSGGDPADARVSPILGELAGLPAAHIVTGELDPHCDDNEDYARRLRAAGVNATVQVYAGMFHGFFNLPDDIPIAEQAYADACLTLRETLNRPEES</sequence>
<feature type="active site" evidence="3">
    <location>
        <position position="145"/>
    </location>
</feature>
<dbReference type="Proteomes" id="UP000051677">
    <property type="component" value="Unassembled WGS sequence"/>
</dbReference>
<dbReference type="SUPFAM" id="SSF53474">
    <property type="entry name" value="alpha/beta-Hydrolases"/>
    <property type="match status" value="1"/>
</dbReference>
<evidence type="ECO:0000256" key="4">
    <source>
        <dbReference type="SAM" id="MobiDB-lite"/>
    </source>
</evidence>
<dbReference type="Pfam" id="PF07859">
    <property type="entry name" value="Abhydrolase_3"/>
    <property type="match status" value="1"/>
</dbReference>
<dbReference type="EMBL" id="LKTM01000350">
    <property type="protein sequence ID" value="KQH76405.1"/>
    <property type="molecule type" value="Genomic_DNA"/>
</dbReference>
<protein>
    <submittedName>
        <fullName evidence="6">Lipase</fullName>
    </submittedName>
</protein>
<dbReference type="AlphaFoldDB" id="A0A0Q2Q957"/>
<feature type="domain" description="Alpha/beta hydrolase fold-3" evidence="5">
    <location>
        <begin position="67"/>
        <end position="272"/>
    </location>
</feature>
<evidence type="ECO:0000256" key="1">
    <source>
        <dbReference type="ARBA" id="ARBA00010515"/>
    </source>
</evidence>
<dbReference type="FunFam" id="3.40.50.1820:FF:000089">
    <property type="entry name" value="Alpha/beta hydrolase"/>
    <property type="match status" value="1"/>
</dbReference>
<dbReference type="InterPro" id="IPR029058">
    <property type="entry name" value="AB_hydrolase_fold"/>
</dbReference>
<comment type="similarity">
    <text evidence="1">Belongs to the 'GDXG' lipolytic enzyme family.</text>
</comment>
<evidence type="ECO:0000313" key="6">
    <source>
        <dbReference type="EMBL" id="KQH76405.1"/>
    </source>
</evidence>
<dbReference type="InterPro" id="IPR033140">
    <property type="entry name" value="Lipase_GDXG_put_SER_AS"/>
</dbReference>
<dbReference type="InterPro" id="IPR013094">
    <property type="entry name" value="AB_hydrolase_3"/>
</dbReference>
<accession>A0A0Q2Q957</accession>
<dbReference type="InterPro" id="IPR050300">
    <property type="entry name" value="GDXG_lipolytic_enzyme"/>
</dbReference>
<dbReference type="OrthoDB" id="3181909at2"/>
<keyword evidence="2" id="KW-0378">Hydrolase</keyword>
<name>A0A0Q2Q957_MYCGO</name>
<evidence type="ECO:0000256" key="3">
    <source>
        <dbReference type="PROSITE-ProRule" id="PRU10038"/>
    </source>
</evidence>
<dbReference type="PANTHER" id="PTHR48081">
    <property type="entry name" value="AB HYDROLASE SUPERFAMILY PROTEIN C4A8.06C"/>
    <property type="match status" value="1"/>
</dbReference>
<gene>
    <name evidence="6" type="ORF">AO501_27520</name>
</gene>
<dbReference type="Gene3D" id="3.40.50.1820">
    <property type="entry name" value="alpha/beta hydrolase"/>
    <property type="match status" value="1"/>
</dbReference>
<proteinExistence type="inferred from homology"/>
<evidence type="ECO:0000259" key="5">
    <source>
        <dbReference type="Pfam" id="PF07859"/>
    </source>
</evidence>
<reference evidence="6 7" key="1">
    <citation type="submission" date="2015-10" db="EMBL/GenBank/DDBJ databases">
        <title>Mycobacterium gordonae draft genome assembly.</title>
        <authorList>
            <person name="Ustinova V."/>
            <person name="Smirnova T."/>
            <person name="Blagodatskikh K."/>
            <person name="Varlamov D."/>
            <person name="Larionova E."/>
            <person name="Chernousova L."/>
        </authorList>
    </citation>
    <scope>NUCLEOTIDE SEQUENCE [LARGE SCALE GENOMIC DNA]</scope>
    <source>
        <strain evidence="6 7">CTRI 14-8773</strain>
    </source>
</reference>
<organism evidence="6 7">
    <name type="scientific">Mycobacterium gordonae</name>
    <dbReference type="NCBI Taxonomy" id="1778"/>
    <lineage>
        <taxon>Bacteria</taxon>
        <taxon>Bacillati</taxon>
        <taxon>Actinomycetota</taxon>
        <taxon>Actinomycetes</taxon>
        <taxon>Mycobacteriales</taxon>
        <taxon>Mycobacteriaceae</taxon>
        <taxon>Mycobacterium</taxon>
    </lineage>
</organism>
<evidence type="ECO:0000256" key="2">
    <source>
        <dbReference type="ARBA" id="ARBA00022801"/>
    </source>
</evidence>